<evidence type="ECO:0000313" key="18">
    <source>
        <dbReference type="Proteomes" id="UP000315901"/>
    </source>
</evidence>
<dbReference type="Proteomes" id="UP000315901">
    <property type="component" value="Unassembled WGS sequence"/>
</dbReference>
<keyword evidence="7 16" id="KW-0812">Transmembrane</keyword>
<dbReference type="GO" id="GO:0015648">
    <property type="term" value="F:lipid-linked peptidoglycan transporter activity"/>
    <property type="evidence" value="ECO:0007669"/>
    <property type="project" value="TreeGrafter"/>
</dbReference>
<comment type="similarity">
    <text evidence="14 16">Belongs to the SEDS family. FtsW subfamily.</text>
</comment>
<comment type="subcellular location">
    <subcellularLocation>
        <location evidence="16">Cell inner membrane</location>
        <topology evidence="16">Multi-pass membrane protein</topology>
    </subcellularLocation>
    <subcellularLocation>
        <location evidence="1">Cell membrane</location>
        <topology evidence="1">Multi-pass membrane protein</topology>
    </subcellularLocation>
    <text evidence="16">Localizes to the division septum.</text>
</comment>
<comment type="pathway">
    <text evidence="2 16">Cell wall biogenesis; peptidoglycan biosynthesis.</text>
</comment>
<evidence type="ECO:0000256" key="13">
    <source>
        <dbReference type="ARBA" id="ARBA00023316"/>
    </source>
</evidence>
<evidence type="ECO:0000313" key="17">
    <source>
        <dbReference type="EMBL" id="TPE51977.1"/>
    </source>
</evidence>
<gene>
    <name evidence="16 17" type="primary">ftsW</name>
    <name evidence="17" type="ORF">FJM67_08370</name>
</gene>
<sequence length="414" mass="45412">MLGGLIDPIRPKDILRLDPIFVATVMAVLILGLVMVASASTFISNDNFGYPSYYLSRQLLYLVIGLVFGAFLINVPTEQLKERSILLMLLALVLLILVLIPGIGKSVNGSQRWISLGVFNLQPSEAAKVAMVLYVSGFLVRRSARVRQNLFIGSFMPIGFTFIFLVLLMKEPDFGASVVLLGTVFALLFIAGAPLKHFLWTIAAAAGALAVLAVSSEYRMKRLMNFWDPWQDPFNDGYQLSQALIAFGRGEWFGLGLGNSVQKLAYLPEAHTDFVFSVWVEETGLFGGMLLLLVFGLLVAQMFIIGQRAIAAHKIFQAYICYGFAILLIAQVIINIGVNTGVLPTKGLTLPLISYGGSSLIIMLGSLFIVARVDIETKRDVLAEQMSEPESEPMADGIPFTEDFDEQVVEVQRG</sequence>
<dbReference type="PROSITE" id="PS00428">
    <property type="entry name" value="FTSW_RODA_SPOVE"/>
    <property type="match status" value="1"/>
</dbReference>
<dbReference type="InterPro" id="IPR001182">
    <property type="entry name" value="FtsW/RodA"/>
</dbReference>
<keyword evidence="11 16" id="KW-0472">Membrane</keyword>
<feature type="transmembrane region" description="Helical" evidence="16">
    <location>
        <begin position="318"/>
        <end position="338"/>
    </location>
</feature>
<dbReference type="HAMAP" id="MF_00913">
    <property type="entry name" value="PGT_FtsW_proteobact"/>
    <property type="match status" value="1"/>
</dbReference>
<evidence type="ECO:0000256" key="9">
    <source>
        <dbReference type="ARBA" id="ARBA00022984"/>
    </source>
</evidence>
<dbReference type="UniPathway" id="UPA00219"/>
<proteinExistence type="inferred from homology"/>
<keyword evidence="6 16" id="KW-0808">Transferase</keyword>
<feature type="transmembrane region" description="Helical" evidence="16">
    <location>
        <begin position="149"/>
        <end position="168"/>
    </location>
</feature>
<dbReference type="PANTHER" id="PTHR30474:SF2">
    <property type="entry name" value="PEPTIDOGLYCAN GLYCOSYLTRANSFERASE FTSW-RELATED"/>
    <property type="match status" value="1"/>
</dbReference>
<feature type="transmembrane region" description="Helical" evidence="16">
    <location>
        <begin position="20"/>
        <end position="43"/>
    </location>
</feature>
<protein>
    <recommendedName>
        <fullName evidence="16">Probable peptidoglycan glycosyltransferase FtsW</fullName>
        <shortName evidence="16">PGT</shortName>
        <ecNumber evidence="16">2.4.99.28</ecNumber>
    </recommendedName>
    <alternativeName>
        <fullName evidence="16">Cell division protein FtsW</fullName>
    </alternativeName>
    <alternativeName>
        <fullName evidence="16">Cell wall polymerase</fullName>
    </alternativeName>
    <alternativeName>
        <fullName evidence="16">Peptidoglycan polymerase</fullName>
        <shortName evidence="16">PG polymerase</shortName>
    </alternativeName>
</protein>
<keyword evidence="16" id="KW-0997">Cell inner membrane</keyword>
<comment type="function">
    <text evidence="16">Peptidoglycan polymerase that is essential for cell division.</text>
</comment>
<dbReference type="EMBL" id="VFRR01000013">
    <property type="protein sequence ID" value="TPE51977.1"/>
    <property type="molecule type" value="Genomic_DNA"/>
</dbReference>
<keyword evidence="8 16" id="KW-0133">Cell shape</keyword>
<feature type="transmembrane region" description="Helical" evidence="16">
    <location>
        <begin position="350"/>
        <end position="370"/>
    </location>
</feature>
<feature type="transmembrane region" description="Helical" evidence="16">
    <location>
        <begin position="174"/>
        <end position="191"/>
    </location>
</feature>
<feature type="transmembrane region" description="Helical" evidence="16">
    <location>
        <begin position="285"/>
        <end position="306"/>
    </location>
</feature>
<accession>A0A501WX14</accession>
<feature type="transmembrane region" description="Helical" evidence="16">
    <location>
        <begin position="198"/>
        <end position="216"/>
    </location>
</feature>
<feature type="transmembrane region" description="Helical" evidence="16">
    <location>
        <begin position="55"/>
        <end position="73"/>
    </location>
</feature>
<evidence type="ECO:0000256" key="3">
    <source>
        <dbReference type="ARBA" id="ARBA00022475"/>
    </source>
</evidence>
<evidence type="ECO:0000256" key="10">
    <source>
        <dbReference type="ARBA" id="ARBA00022989"/>
    </source>
</evidence>
<dbReference type="GO" id="GO:0043093">
    <property type="term" value="P:FtsZ-dependent cytokinesis"/>
    <property type="evidence" value="ECO:0007669"/>
    <property type="project" value="UniProtKB-UniRule"/>
</dbReference>
<dbReference type="AlphaFoldDB" id="A0A501WX14"/>
<evidence type="ECO:0000256" key="11">
    <source>
        <dbReference type="ARBA" id="ARBA00023136"/>
    </source>
</evidence>
<dbReference type="InterPro" id="IPR013437">
    <property type="entry name" value="FtsW"/>
</dbReference>
<feature type="transmembrane region" description="Helical" evidence="16">
    <location>
        <begin position="85"/>
        <end position="104"/>
    </location>
</feature>
<organism evidence="17 18">
    <name type="scientific">Maribrevibacterium harenarium</name>
    <dbReference type="NCBI Taxonomy" id="2589817"/>
    <lineage>
        <taxon>Bacteria</taxon>
        <taxon>Pseudomonadati</taxon>
        <taxon>Pseudomonadota</taxon>
        <taxon>Gammaproteobacteria</taxon>
        <taxon>Oceanospirillales</taxon>
        <taxon>Oceanospirillaceae</taxon>
        <taxon>Maribrevibacterium</taxon>
    </lineage>
</organism>
<dbReference type="GO" id="GO:0008955">
    <property type="term" value="F:peptidoglycan glycosyltransferase activity"/>
    <property type="evidence" value="ECO:0007669"/>
    <property type="project" value="UniProtKB-UniRule"/>
</dbReference>
<evidence type="ECO:0000256" key="14">
    <source>
        <dbReference type="ARBA" id="ARBA00038053"/>
    </source>
</evidence>
<evidence type="ECO:0000256" key="7">
    <source>
        <dbReference type="ARBA" id="ARBA00022692"/>
    </source>
</evidence>
<comment type="catalytic activity">
    <reaction evidence="15 16">
        <text>[GlcNAc-(1-&gt;4)-Mur2Ac(oyl-L-Ala-gamma-D-Glu-L-Lys-D-Ala-D-Ala)](n)-di-trans,octa-cis-undecaprenyl diphosphate + beta-D-GlcNAc-(1-&gt;4)-Mur2Ac(oyl-L-Ala-gamma-D-Glu-L-Lys-D-Ala-D-Ala)-di-trans,octa-cis-undecaprenyl diphosphate = [GlcNAc-(1-&gt;4)-Mur2Ac(oyl-L-Ala-gamma-D-Glu-L-Lys-D-Ala-D-Ala)](n+1)-di-trans,octa-cis-undecaprenyl diphosphate + di-trans,octa-cis-undecaprenyl diphosphate + H(+)</text>
        <dbReference type="Rhea" id="RHEA:23708"/>
        <dbReference type="Rhea" id="RHEA-COMP:9602"/>
        <dbReference type="Rhea" id="RHEA-COMP:9603"/>
        <dbReference type="ChEBI" id="CHEBI:15378"/>
        <dbReference type="ChEBI" id="CHEBI:58405"/>
        <dbReference type="ChEBI" id="CHEBI:60033"/>
        <dbReference type="ChEBI" id="CHEBI:78435"/>
        <dbReference type="EC" id="2.4.99.28"/>
    </reaction>
</comment>
<evidence type="ECO:0000256" key="1">
    <source>
        <dbReference type="ARBA" id="ARBA00004651"/>
    </source>
</evidence>
<feature type="transmembrane region" description="Helical" evidence="16">
    <location>
        <begin position="124"/>
        <end position="140"/>
    </location>
</feature>
<evidence type="ECO:0000256" key="4">
    <source>
        <dbReference type="ARBA" id="ARBA00022618"/>
    </source>
</evidence>
<dbReference type="InterPro" id="IPR018365">
    <property type="entry name" value="Cell_cycle_FtsW-rel_CS"/>
</dbReference>
<dbReference type="GO" id="GO:0032153">
    <property type="term" value="C:cell division site"/>
    <property type="evidence" value="ECO:0007669"/>
    <property type="project" value="UniProtKB-UniRule"/>
</dbReference>
<name>A0A501WX14_9GAMM</name>
<dbReference type="OrthoDB" id="9768187at2"/>
<evidence type="ECO:0000256" key="15">
    <source>
        <dbReference type="ARBA" id="ARBA00049902"/>
    </source>
</evidence>
<keyword evidence="10 16" id="KW-1133">Transmembrane helix</keyword>
<keyword evidence="13 16" id="KW-0961">Cell wall biogenesis/degradation</keyword>
<keyword evidence="18" id="KW-1185">Reference proteome</keyword>
<dbReference type="GO" id="GO:0009252">
    <property type="term" value="P:peptidoglycan biosynthetic process"/>
    <property type="evidence" value="ECO:0007669"/>
    <property type="project" value="UniProtKB-UniRule"/>
</dbReference>
<dbReference type="PANTHER" id="PTHR30474">
    <property type="entry name" value="CELL CYCLE PROTEIN"/>
    <property type="match status" value="1"/>
</dbReference>
<dbReference type="EC" id="2.4.99.28" evidence="16"/>
<dbReference type="GO" id="GO:0008360">
    <property type="term" value="P:regulation of cell shape"/>
    <property type="evidence" value="ECO:0007669"/>
    <property type="project" value="UniProtKB-KW"/>
</dbReference>
<keyword evidence="4 16" id="KW-0132">Cell division</keyword>
<evidence type="ECO:0000256" key="5">
    <source>
        <dbReference type="ARBA" id="ARBA00022676"/>
    </source>
</evidence>
<evidence type="ECO:0000256" key="2">
    <source>
        <dbReference type="ARBA" id="ARBA00004752"/>
    </source>
</evidence>
<keyword evidence="12 16" id="KW-0131">Cell cycle</keyword>
<dbReference type="Pfam" id="PF01098">
    <property type="entry name" value="FTSW_RODA_SPOVE"/>
    <property type="match status" value="1"/>
</dbReference>
<dbReference type="GO" id="GO:0005886">
    <property type="term" value="C:plasma membrane"/>
    <property type="evidence" value="ECO:0007669"/>
    <property type="project" value="UniProtKB-SubCell"/>
</dbReference>
<keyword evidence="9 16" id="KW-0573">Peptidoglycan synthesis</keyword>
<evidence type="ECO:0000256" key="16">
    <source>
        <dbReference type="HAMAP-Rule" id="MF_00913"/>
    </source>
</evidence>
<keyword evidence="3 16" id="KW-1003">Cell membrane</keyword>
<dbReference type="NCBIfam" id="TIGR02614">
    <property type="entry name" value="ftsW"/>
    <property type="match status" value="1"/>
</dbReference>
<reference evidence="17 18" key="1">
    <citation type="submission" date="2019-06" db="EMBL/GenBank/DDBJ databases">
        <title>A novel bacterium of genus Marinomonas, isolated from coastal sand.</title>
        <authorList>
            <person name="Huang H."/>
            <person name="Mo K."/>
            <person name="Hu Y."/>
        </authorList>
    </citation>
    <scope>NUCLEOTIDE SEQUENCE [LARGE SCALE GENOMIC DNA]</scope>
    <source>
        <strain evidence="17 18">HB171799</strain>
    </source>
</reference>
<evidence type="ECO:0000256" key="12">
    <source>
        <dbReference type="ARBA" id="ARBA00023306"/>
    </source>
</evidence>
<dbReference type="GO" id="GO:0071555">
    <property type="term" value="P:cell wall organization"/>
    <property type="evidence" value="ECO:0007669"/>
    <property type="project" value="UniProtKB-KW"/>
</dbReference>
<comment type="caution">
    <text evidence="17">The sequence shown here is derived from an EMBL/GenBank/DDBJ whole genome shotgun (WGS) entry which is preliminary data.</text>
</comment>
<keyword evidence="5 16" id="KW-0328">Glycosyltransferase</keyword>
<evidence type="ECO:0000256" key="8">
    <source>
        <dbReference type="ARBA" id="ARBA00022960"/>
    </source>
</evidence>
<evidence type="ECO:0000256" key="6">
    <source>
        <dbReference type="ARBA" id="ARBA00022679"/>
    </source>
</evidence>
<dbReference type="RefSeq" id="WP_140588382.1">
    <property type="nucleotide sequence ID" value="NZ_VFRR01000013.1"/>
</dbReference>